<evidence type="ECO:0000313" key="1">
    <source>
        <dbReference type="EMBL" id="PRQ43918.1"/>
    </source>
</evidence>
<gene>
    <name evidence="1" type="ORF">RchiOBHm_Chr3g0473521</name>
</gene>
<organism evidence="1 2">
    <name type="scientific">Rosa chinensis</name>
    <name type="common">China rose</name>
    <dbReference type="NCBI Taxonomy" id="74649"/>
    <lineage>
        <taxon>Eukaryota</taxon>
        <taxon>Viridiplantae</taxon>
        <taxon>Streptophyta</taxon>
        <taxon>Embryophyta</taxon>
        <taxon>Tracheophyta</taxon>
        <taxon>Spermatophyta</taxon>
        <taxon>Magnoliopsida</taxon>
        <taxon>eudicotyledons</taxon>
        <taxon>Gunneridae</taxon>
        <taxon>Pentapetalae</taxon>
        <taxon>rosids</taxon>
        <taxon>fabids</taxon>
        <taxon>Rosales</taxon>
        <taxon>Rosaceae</taxon>
        <taxon>Rosoideae</taxon>
        <taxon>Rosoideae incertae sedis</taxon>
        <taxon>Rosa</taxon>
    </lineage>
</organism>
<sequence>MLNDQNLTIPNMTMDCRRKSKRWREASETLIIKDNQIFDSNDQNGNTF</sequence>
<keyword evidence="2" id="KW-1185">Reference proteome</keyword>
<evidence type="ECO:0000313" key="2">
    <source>
        <dbReference type="Proteomes" id="UP000238479"/>
    </source>
</evidence>
<dbReference type="Gramene" id="PRQ43918">
    <property type="protein sequence ID" value="PRQ43918"/>
    <property type="gene ID" value="RchiOBHm_Chr3g0473521"/>
</dbReference>
<protein>
    <submittedName>
        <fullName evidence="1">Uncharacterized protein</fullName>
    </submittedName>
</protein>
<name>A0A2P6RBW9_ROSCH</name>
<reference evidence="1 2" key="1">
    <citation type="journal article" date="2018" name="Nat. Genet.">
        <title>The Rosa genome provides new insights in the design of modern roses.</title>
        <authorList>
            <person name="Bendahmane M."/>
        </authorList>
    </citation>
    <scope>NUCLEOTIDE SEQUENCE [LARGE SCALE GENOMIC DNA]</scope>
    <source>
        <strain evidence="2">cv. Old Blush</strain>
    </source>
</reference>
<proteinExistence type="predicted"/>
<dbReference type="AlphaFoldDB" id="A0A2P6RBW9"/>
<comment type="caution">
    <text evidence="1">The sequence shown here is derived from an EMBL/GenBank/DDBJ whole genome shotgun (WGS) entry which is preliminary data.</text>
</comment>
<dbReference type="EMBL" id="PDCK01000041">
    <property type="protein sequence ID" value="PRQ43918.1"/>
    <property type="molecule type" value="Genomic_DNA"/>
</dbReference>
<accession>A0A2P6RBW9</accession>
<dbReference type="Proteomes" id="UP000238479">
    <property type="component" value="Chromosome 3"/>
</dbReference>